<accession>A0ABD5S0S4</accession>
<evidence type="ECO:0000256" key="2">
    <source>
        <dbReference type="SAM" id="Phobius"/>
    </source>
</evidence>
<feature type="compositionally biased region" description="Basic and acidic residues" evidence="1">
    <location>
        <begin position="49"/>
        <end position="69"/>
    </location>
</feature>
<dbReference type="Gene3D" id="1.10.10.10">
    <property type="entry name" value="Winged helix-like DNA-binding domain superfamily/Winged helix DNA-binding domain"/>
    <property type="match status" value="1"/>
</dbReference>
<keyword evidence="2" id="KW-1133">Transmembrane helix</keyword>
<dbReference type="InterPro" id="IPR036388">
    <property type="entry name" value="WH-like_DNA-bd_sf"/>
</dbReference>
<proteinExistence type="predicted"/>
<organism evidence="4 5">
    <name type="scientific">Halobium palmae</name>
    <dbReference type="NCBI Taxonomy" id="1776492"/>
    <lineage>
        <taxon>Archaea</taxon>
        <taxon>Methanobacteriati</taxon>
        <taxon>Methanobacteriota</taxon>
        <taxon>Stenosarchaea group</taxon>
        <taxon>Halobacteria</taxon>
        <taxon>Halobacteriales</taxon>
        <taxon>Haloferacaceae</taxon>
        <taxon>Halobium</taxon>
    </lineage>
</organism>
<evidence type="ECO:0000313" key="4">
    <source>
        <dbReference type="EMBL" id="MFC6725279.1"/>
    </source>
</evidence>
<keyword evidence="2" id="KW-0472">Membrane</keyword>
<dbReference type="EMBL" id="JBHSWU010000455">
    <property type="protein sequence ID" value="MFC6725279.1"/>
    <property type="molecule type" value="Genomic_DNA"/>
</dbReference>
<sequence length="241" mass="25899">MSFDGTADYSATGGEYPSEGGTVSEEAVDGATAGEGTDAEPGGDVPPEESARAADPEREPSDPLSRDDVFDVLSNQRRRHLLHYLKQRDGDGEIELSEISSQLAAWEQGTAPEMISYADRKNVHTALYQFHLPKMADAGFVDYDQRSGSVRLTEAARGLEVYLETGSDRDVPWGMYFLGLSCVTTAVALATWLQLGPTASLPVGVPAMFVAVAFLASSVAFAYRTHFVMRIGAEGPPTDVE</sequence>
<evidence type="ECO:0000313" key="5">
    <source>
        <dbReference type="Proteomes" id="UP001596328"/>
    </source>
</evidence>
<protein>
    <recommendedName>
        <fullName evidence="3">DUF7344 domain-containing protein</fullName>
    </recommendedName>
</protein>
<name>A0ABD5S0S4_9EURY</name>
<reference evidence="4 5" key="1">
    <citation type="journal article" date="2019" name="Int. J. Syst. Evol. Microbiol.">
        <title>The Global Catalogue of Microorganisms (GCM) 10K type strain sequencing project: providing services to taxonomists for standard genome sequencing and annotation.</title>
        <authorList>
            <consortium name="The Broad Institute Genomics Platform"/>
            <consortium name="The Broad Institute Genome Sequencing Center for Infectious Disease"/>
            <person name="Wu L."/>
            <person name="Ma J."/>
        </authorList>
    </citation>
    <scope>NUCLEOTIDE SEQUENCE [LARGE SCALE GENOMIC DNA]</scope>
    <source>
        <strain evidence="4 5">NBRC 111368</strain>
    </source>
</reference>
<feature type="domain" description="DUF7344" evidence="3">
    <location>
        <begin position="70"/>
        <end position="151"/>
    </location>
</feature>
<keyword evidence="2" id="KW-0812">Transmembrane</keyword>
<comment type="caution">
    <text evidence="4">The sequence shown here is derived from an EMBL/GenBank/DDBJ whole genome shotgun (WGS) entry which is preliminary data.</text>
</comment>
<feature type="transmembrane region" description="Helical" evidence="2">
    <location>
        <begin position="201"/>
        <end position="223"/>
    </location>
</feature>
<gene>
    <name evidence="4" type="ORF">ACFQE1_13045</name>
</gene>
<keyword evidence="5" id="KW-1185">Reference proteome</keyword>
<dbReference type="AlphaFoldDB" id="A0ABD5S0S4"/>
<feature type="transmembrane region" description="Helical" evidence="2">
    <location>
        <begin position="173"/>
        <end position="195"/>
    </location>
</feature>
<feature type="region of interest" description="Disordered" evidence="1">
    <location>
        <begin position="1"/>
        <end position="69"/>
    </location>
</feature>
<evidence type="ECO:0000256" key="1">
    <source>
        <dbReference type="SAM" id="MobiDB-lite"/>
    </source>
</evidence>
<dbReference type="Proteomes" id="UP001596328">
    <property type="component" value="Unassembled WGS sequence"/>
</dbReference>
<evidence type="ECO:0000259" key="3">
    <source>
        <dbReference type="Pfam" id="PF24035"/>
    </source>
</evidence>
<dbReference type="InterPro" id="IPR055768">
    <property type="entry name" value="DUF7344"/>
</dbReference>
<dbReference type="Pfam" id="PF24035">
    <property type="entry name" value="DUF7344"/>
    <property type="match status" value="1"/>
</dbReference>